<feature type="region of interest" description="Disordered" evidence="1">
    <location>
        <begin position="369"/>
        <end position="389"/>
    </location>
</feature>
<gene>
    <name evidence="3" type="ORF">A3843_11780</name>
</gene>
<dbReference type="SUPFAM" id="SSF56935">
    <property type="entry name" value="Porins"/>
    <property type="match status" value="2"/>
</dbReference>
<feature type="signal peptide" evidence="2">
    <location>
        <begin position="1"/>
        <end position="36"/>
    </location>
</feature>
<evidence type="ECO:0000313" key="4">
    <source>
        <dbReference type="Proteomes" id="UP000185783"/>
    </source>
</evidence>
<name>A0A1U7JGL9_9HYPH</name>
<evidence type="ECO:0000256" key="2">
    <source>
        <dbReference type="SAM" id="SignalP"/>
    </source>
</evidence>
<dbReference type="RefSeq" id="WP_051269174.1">
    <property type="nucleotide sequence ID" value="NZ_LVVZ01000018.1"/>
</dbReference>
<dbReference type="EMBL" id="LVVZ01000018">
    <property type="protein sequence ID" value="OKL43791.1"/>
    <property type="molecule type" value="Genomic_DNA"/>
</dbReference>
<protein>
    <submittedName>
        <fullName evidence="3">Uncharacterized protein</fullName>
    </submittedName>
</protein>
<comment type="caution">
    <text evidence="3">The sequence shown here is derived from an EMBL/GenBank/DDBJ whole genome shotgun (WGS) entry which is preliminary data.</text>
</comment>
<keyword evidence="2" id="KW-0732">Signal</keyword>
<evidence type="ECO:0000256" key="1">
    <source>
        <dbReference type="SAM" id="MobiDB-lite"/>
    </source>
</evidence>
<dbReference type="STRING" id="197461.A3843_11780"/>
<dbReference type="AlphaFoldDB" id="A0A1U7JGL9"/>
<proteinExistence type="predicted"/>
<feature type="compositionally biased region" description="Low complexity" evidence="1">
    <location>
        <begin position="373"/>
        <end position="389"/>
    </location>
</feature>
<reference evidence="3 4" key="1">
    <citation type="submission" date="2016-03" db="EMBL/GenBank/DDBJ databases">
        <title>Genome sequence of Nesiotobacter sp. nov., a moderately halophilic alphaproteobacterium isolated from the Yellow Sea, China.</title>
        <authorList>
            <person name="Zhang G."/>
            <person name="Zhang R."/>
        </authorList>
    </citation>
    <scope>NUCLEOTIDE SEQUENCE [LARGE SCALE GENOMIC DNA]</scope>
    <source>
        <strain evidence="3 4">WB1-6</strain>
    </source>
</reference>
<accession>A0A1U7JGL9</accession>
<dbReference type="Proteomes" id="UP000185783">
    <property type="component" value="Unassembled WGS sequence"/>
</dbReference>
<keyword evidence="4" id="KW-1185">Reference proteome</keyword>
<evidence type="ECO:0000313" key="3">
    <source>
        <dbReference type="EMBL" id="OKL43791.1"/>
    </source>
</evidence>
<sequence>MAAEKRIDPCHKGAGKRFYSISVAMFAALLSGTALATASEEAQLAAQGFSISMEAPGTATSENSPAQISEPVKLGPPAKVQVNYKGINPVRSLRTFVRSEAPAYKPGATITITTESNYPAFIQRAELRVLKSGGRGDELLETLVAPVNGSVDWVLPELENTALTYVFRVYDEQGRYDETFARPFFSEEAAFETSELPNSVNTAMMPGVEPGTIRQRYIPIEGGVVAVSGRADPDQPVKVMGETVPVDDQGEFSVTRNLPVGTALVEVDFSSQGEAKSIIRPVEIPASQWHYVGIIDITAGHRLQDDQAENTPDFERNYVDGRAAYYISGKTGNGWAITSSADTGEGDIEDIFRRLDEKDPEAILDRLSDDDLYPTYGDDSSSYDDTPTSGRVYLRAEKGDTSALWGDFKADLSSGGLINNTRELYGAKVRTALPSRTKSGKARLSGVVYAAQPDTLPQTDILRGTGGSIYFLSRQDVNGQSENVTVEVLDPDTGRVIATRSLQAGVDYSLNYLQGVISLAEPLGSSSSIGSLVPSAGGDYDVNLVVQYEYTPAVRDVDGFSLGGRAESWLTDHLRLGATGMKEGTGTADQKMFSTDLRVEWGERSFLEAEVAQTEGPGFGRTVSSDGGLTLTDEAGAEGERARAYRVDGSLDFEDFNLQQKGTARFYLERIEAGFATLNRTATHDQLLVGGETSIDVSSATRLRMAAENYEEDGGDRKRSAEVIASHKLSESWSVDAGVEYEDKKTLGEEEETGRRTDVSSRLTYSVNDDARVWLLGQVTADVTGGLDRDDRYGAGGEWQLNDKLLAAAEVTEGTTGLGATGRLTYKQTDDREMYVGYTLDPTRTVDGYDLIGEDKGKIVVGARTKHSEKLSSFGETAFDLFGDRYSSTRTVGATYQPSEPWNFSGSVESGLVRDRHNGDIDRDAFSIGVSYKTKDSLSAHSRFEYRRDRGDDQDEEADTYALKAGLGYRGNENARLLGSVNALISDNLGNSFRDGEYVKATLGYAIRPTLSEQFNMLFKYSYLHDLPGADQVTVDGSTEGDKQKSHVISVDADYDLTQQLTLGGKYGYRISQVAERGTNDFEDSSAHLGILRLNWHVVKNWDAMVEGRLLYGVETDTVSTGALAGVYRHIGDHLKVGVGYEWGTVSDDLTDLNYTNSGVFLNLIAKM</sequence>
<organism evidence="3 4">
    <name type="scientific">Pseudovibrio exalbescens</name>
    <dbReference type="NCBI Taxonomy" id="197461"/>
    <lineage>
        <taxon>Bacteria</taxon>
        <taxon>Pseudomonadati</taxon>
        <taxon>Pseudomonadota</taxon>
        <taxon>Alphaproteobacteria</taxon>
        <taxon>Hyphomicrobiales</taxon>
        <taxon>Stappiaceae</taxon>
        <taxon>Pseudovibrio</taxon>
    </lineage>
</organism>
<feature type="chain" id="PRO_5010574805" evidence="2">
    <location>
        <begin position="37"/>
        <end position="1168"/>
    </location>
</feature>